<reference evidence="7 8" key="1">
    <citation type="journal article" date="2016" name="Mol. Biol. Evol.">
        <title>Comparative Genomics of Early-Diverging Mushroom-Forming Fungi Provides Insights into the Origins of Lignocellulose Decay Capabilities.</title>
        <authorList>
            <person name="Nagy L.G."/>
            <person name="Riley R."/>
            <person name="Tritt A."/>
            <person name="Adam C."/>
            <person name="Daum C."/>
            <person name="Floudas D."/>
            <person name="Sun H."/>
            <person name="Yadav J.S."/>
            <person name="Pangilinan J."/>
            <person name="Larsson K.H."/>
            <person name="Matsuura K."/>
            <person name="Barry K."/>
            <person name="Labutti K."/>
            <person name="Kuo R."/>
            <person name="Ohm R.A."/>
            <person name="Bhattacharya S.S."/>
            <person name="Shirouzu T."/>
            <person name="Yoshinaga Y."/>
            <person name="Martin F.M."/>
            <person name="Grigoriev I.V."/>
            <person name="Hibbett D.S."/>
        </authorList>
    </citation>
    <scope>NUCLEOTIDE SEQUENCE [LARGE SCALE GENOMIC DNA]</scope>
    <source>
        <strain evidence="7 8">HHB12029</strain>
    </source>
</reference>
<feature type="region of interest" description="Disordered" evidence="5">
    <location>
        <begin position="249"/>
        <end position="269"/>
    </location>
</feature>
<keyword evidence="2 6" id="KW-0812">Transmembrane</keyword>
<proteinExistence type="predicted"/>
<evidence type="ECO:0000256" key="2">
    <source>
        <dbReference type="ARBA" id="ARBA00022692"/>
    </source>
</evidence>
<evidence type="ECO:0000256" key="4">
    <source>
        <dbReference type="ARBA" id="ARBA00023136"/>
    </source>
</evidence>
<dbReference type="Proteomes" id="UP000077266">
    <property type="component" value="Unassembled WGS sequence"/>
</dbReference>
<dbReference type="AlphaFoldDB" id="A0A165HN87"/>
<feature type="transmembrane region" description="Helical" evidence="6">
    <location>
        <begin position="33"/>
        <end position="51"/>
    </location>
</feature>
<evidence type="ECO:0000256" key="5">
    <source>
        <dbReference type="SAM" id="MobiDB-lite"/>
    </source>
</evidence>
<dbReference type="STRING" id="1314781.A0A165HN87"/>
<dbReference type="EMBL" id="KV426012">
    <property type="protein sequence ID" value="KZV92217.1"/>
    <property type="molecule type" value="Genomic_DNA"/>
</dbReference>
<evidence type="ECO:0008006" key="9">
    <source>
        <dbReference type="Google" id="ProtNLM"/>
    </source>
</evidence>
<keyword evidence="8" id="KW-1185">Reference proteome</keyword>
<name>A0A165HN87_EXIGL</name>
<gene>
    <name evidence="7" type="ORF">EXIGLDRAFT_769194</name>
</gene>
<keyword evidence="3 6" id="KW-1133">Transmembrane helix</keyword>
<dbReference type="GO" id="GO:0005886">
    <property type="term" value="C:plasma membrane"/>
    <property type="evidence" value="ECO:0007669"/>
    <property type="project" value="TreeGrafter"/>
</dbReference>
<organism evidence="7 8">
    <name type="scientific">Exidia glandulosa HHB12029</name>
    <dbReference type="NCBI Taxonomy" id="1314781"/>
    <lineage>
        <taxon>Eukaryota</taxon>
        <taxon>Fungi</taxon>
        <taxon>Dikarya</taxon>
        <taxon>Basidiomycota</taxon>
        <taxon>Agaricomycotina</taxon>
        <taxon>Agaricomycetes</taxon>
        <taxon>Auriculariales</taxon>
        <taxon>Exidiaceae</taxon>
        <taxon>Exidia</taxon>
    </lineage>
</organism>
<evidence type="ECO:0000256" key="3">
    <source>
        <dbReference type="ARBA" id="ARBA00022989"/>
    </source>
</evidence>
<accession>A0A165HN87</accession>
<dbReference type="SUPFAM" id="SSF81321">
    <property type="entry name" value="Family A G protein-coupled receptor-like"/>
    <property type="match status" value="1"/>
</dbReference>
<dbReference type="OrthoDB" id="18453at2759"/>
<evidence type="ECO:0000313" key="8">
    <source>
        <dbReference type="Proteomes" id="UP000077266"/>
    </source>
</evidence>
<evidence type="ECO:0000313" key="7">
    <source>
        <dbReference type="EMBL" id="KZV92217.1"/>
    </source>
</evidence>
<feature type="compositionally biased region" description="Basic and acidic residues" evidence="5">
    <location>
        <begin position="249"/>
        <end position="261"/>
    </location>
</feature>
<dbReference type="Gene3D" id="1.20.1070.10">
    <property type="entry name" value="Rhodopsin 7-helix transmembrane proteins"/>
    <property type="match status" value="1"/>
</dbReference>
<evidence type="ECO:0000256" key="1">
    <source>
        <dbReference type="ARBA" id="ARBA00004141"/>
    </source>
</evidence>
<dbReference type="PANTHER" id="PTHR23112">
    <property type="entry name" value="G PROTEIN-COUPLED RECEPTOR 157-RELATED"/>
    <property type="match status" value="1"/>
</dbReference>
<keyword evidence="4 6" id="KW-0472">Membrane</keyword>
<comment type="subcellular location">
    <subcellularLocation>
        <location evidence="1">Membrane</location>
        <topology evidence="1">Multi-pass membrane protein</topology>
    </subcellularLocation>
</comment>
<sequence length="269" mass="30469">MVGIVWLVANKASCGSMCYIQGSLKVLGDPGTSMFNLAIAVHTFLVIALRWSPPRNFLIPIAVVVLSWGYRIILYVVIVVSEQPDIPAFQPTPYWCWVGTRWIIPSFYLWLWACVGGAVVLYIPLFLVIRGNLEIDPSRVWRMRLRRAPTAVERFGDNFSPSEQSRKMLAYPIVYIVTSVPYSVVRWTISGFSGETVVSSPLWFACVAGHYLEGLANVLLLTFTRPSILGFEARAPRNRRIIEDDSEPRFNLHRRGEESETHMGTTQDE</sequence>
<dbReference type="GO" id="GO:0007189">
    <property type="term" value="P:adenylate cyclase-activating G protein-coupled receptor signaling pathway"/>
    <property type="evidence" value="ECO:0007669"/>
    <property type="project" value="TreeGrafter"/>
</dbReference>
<dbReference type="InParanoid" id="A0A165HN87"/>
<dbReference type="PANTHER" id="PTHR23112:SF37">
    <property type="entry name" value="G PROTEIN-COUPLED RECEPTOR GPR1"/>
    <property type="match status" value="1"/>
</dbReference>
<feature type="transmembrane region" description="Helical" evidence="6">
    <location>
        <begin position="58"/>
        <end position="80"/>
    </location>
</feature>
<feature type="transmembrane region" description="Helical" evidence="6">
    <location>
        <begin position="107"/>
        <end position="129"/>
    </location>
</feature>
<dbReference type="GO" id="GO:0004930">
    <property type="term" value="F:G protein-coupled receptor activity"/>
    <property type="evidence" value="ECO:0007669"/>
    <property type="project" value="TreeGrafter"/>
</dbReference>
<evidence type="ECO:0000256" key="6">
    <source>
        <dbReference type="SAM" id="Phobius"/>
    </source>
</evidence>
<protein>
    <recommendedName>
        <fullName evidence="9">Glucose receptor Git3 N-terminal domain-containing protein</fullName>
    </recommendedName>
</protein>